<keyword evidence="2" id="KW-0326">Glycosidase</keyword>
<evidence type="ECO:0000259" key="4">
    <source>
        <dbReference type="PROSITE" id="PS51764"/>
    </source>
</evidence>
<proteinExistence type="predicted"/>
<evidence type="ECO:0000256" key="2">
    <source>
        <dbReference type="ARBA" id="ARBA00023295"/>
    </source>
</evidence>
<protein>
    <submittedName>
        <fullName evidence="5">Glycoside hydrolase superfamily</fullName>
    </submittedName>
</protein>
<keyword evidence="6" id="KW-1185">Reference proteome</keyword>
<comment type="caution">
    <text evidence="5">The sequence shown here is derived from an EMBL/GenBank/DDBJ whole genome shotgun (WGS) entry which is preliminary data.</text>
</comment>
<dbReference type="EMBL" id="JAFCMP010000346">
    <property type="protein sequence ID" value="KAG5180974.1"/>
    <property type="molecule type" value="Genomic_DNA"/>
</dbReference>
<dbReference type="Proteomes" id="UP000664859">
    <property type="component" value="Unassembled WGS sequence"/>
</dbReference>
<evidence type="ECO:0000313" key="6">
    <source>
        <dbReference type="Proteomes" id="UP000664859"/>
    </source>
</evidence>
<dbReference type="Pfam" id="PF02156">
    <property type="entry name" value="Glyco_hydro_26"/>
    <property type="match status" value="1"/>
</dbReference>
<feature type="region of interest" description="Disordered" evidence="3">
    <location>
        <begin position="463"/>
        <end position="552"/>
    </location>
</feature>
<gene>
    <name evidence="5" type="ORF">JKP88DRAFT_322659</name>
</gene>
<evidence type="ECO:0000256" key="1">
    <source>
        <dbReference type="ARBA" id="ARBA00022801"/>
    </source>
</evidence>
<sequence length="605" mass="64771">MAASQHTQDGTACCPGTCGKCGSGDALHGLLRGAKKECFEEAVRSLPRPCDQYDPPCYMPAAPAVEPGDEVPDETPDTSYSYDTTGTTADAPNSDPYCVDGIVANSGSICCDRGCTLCGKPNCSTDALGADKCCGAKIKKSKLSCDKHTAPCAVNRDRPFKVKPNTIRRKTIVGAYPGGSADMTLYQRQAAYGMQFDAQMVYMNVEAAYGIQFDAQMVYMNVEAAYGMQFDAQMVYMNVEDMTFEWQVRPLLERGLKVQAVLEFYDNLTNIAAGAYDDKLKTFGADAAADGREVTIRMLHEFNGDWYSWCAFSPGNSVALFKQAFAHIVQVLRKTGGNFKFQLSYAAVNATPAGSTTTLKDFYTGLEPYVDEICVSAYNLCGVKYTTNRSLMTVLDPWYNQPQWIKDTWATLATKYTQFQTVNWFLENKPVLQRDWDLNTQADVDAFVAGFKSFKKATKVLTEGDGQTPAPTSSPIPTQPASQIPTPVTTQIPTPVATPVPTAPATQSQTEATQGDAVEPTVAVTQPPSATATLPPAPTAPVATMPASPSETPVPVRGIDCAAGSGANCTRKCAVAVAIGTSCHGSSQHVAGLTASSNRIDSAIG</sequence>
<evidence type="ECO:0000313" key="5">
    <source>
        <dbReference type="EMBL" id="KAG5180974.1"/>
    </source>
</evidence>
<dbReference type="GO" id="GO:0004553">
    <property type="term" value="F:hydrolase activity, hydrolyzing O-glycosyl compounds"/>
    <property type="evidence" value="ECO:0007669"/>
    <property type="project" value="InterPro"/>
</dbReference>
<dbReference type="AlphaFoldDB" id="A0A835YTW8"/>
<dbReference type="InterPro" id="IPR017853">
    <property type="entry name" value="GH"/>
</dbReference>
<dbReference type="InterPro" id="IPR022790">
    <property type="entry name" value="GH26_dom"/>
</dbReference>
<name>A0A835YTW8_9STRA</name>
<feature type="compositionally biased region" description="Low complexity" evidence="3">
    <location>
        <begin position="483"/>
        <end position="495"/>
    </location>
</feature>
<evidence type="ECO:0000256" key="3">
    <source>
        <dbReference type="SAM" id="MobiDB-lite"/>
    </source>
</evidence>
<accession>A0A835YTW8</accession>
<dbReference type="SUPFAM" id="SSF51445">
    <property type="entry name" value="(Trans)glycosidases"/>
    <property type="match status" value="1"/>
</dbReference>
<reference evidence="5" key="1">
    <citation type="submission" date="2021-02" db="EMBL/GenBank/DDBJ databases">
        <title>First Annotated Genome of the Yellow-green Alga Tribonema minus.</title>
        <authorList>
            <person name="Mahan K.M."/>
        </authorList>
    </citation>
    <scope>NUCLEOTIDE SEQUENCE</scope>
    <source>
        <strain evidence="5">UTEX B ZZ1240</strain>
    </source>
</reference>
<keyword evidence="1 5" id="KW-0378">Hydrolase</keyword>
<feature type="domain" description="GH26" evidence="4">
    <location>
        <begin position="153"/>
        <end position="464"/>
    </location>
</feature>
<dbReference type="Gene3D" id="3.20.20.80">
    <property type="entry name" value="Glycosidases"/>
    <property type="match status" value="1"/>
</dbReference>
<organism evidence="5 6">
    <name type="scientific">Tribonema minus</name>
    <dbReference type="NCBI Taxonomy" id="303371"/>
    <lineage>
        <taxon>Eukaryota</taxon>
        <taxon>Sar</taxon>
        <taxon>Stramenopiles</taxon>
        <taxon>Ochrophyta</taxon>
        <taxon>PX clade</taxon>
        <taxon>Xanthophyceae</taxon>
        <taxon>Tribonematales</taxon>
        <taxon>Tribonemataceae</taxon>
        <taxon>Tribonema</taxon>
    </lineage>
</organism>
<dbReference type="PROSITE" id="PS51764">
    <property type="entry name" value="GH26"/>
    <property type="match status" value="1"/>
</dbReference>
<feature type="compositionally biased region" description="Low complexity" evidence="3">
    <location>
        <begin position="527"/>
        <end position="550"/>
    </location>
</feature>